<dbReference type="AlphaFoldDB" id="A0A516TKA9"/>
<dbReference type="KEGG" id="mkc:kam1_363"/>
<reference evidence="3" key="1">
    <citation type="submission" date="2019-03" db="EMBL/GenBank/DDBJ databases">
        <title>Complete genome of Methylacidiphilum kamchatkense Kam1.</title>
        <authorList>
            <person name="Kruse T."/>
            <person name="Murarilal Ratnadevi C."/>
            <person name="Erikstad H.-A."/>
            <person name="Birkeland N.-K."/>
        </authorList>
    </citation>
    <scope>NUCLEOTIDE SEQUENCE [LARGE SCALE GENOMIC DNA]</scope>
    <source>
        <strain evidence="3">kam1</strain>
    </source>
</reference>
<feature type="transmembrane region" description="Helical" evidence="1">
    <location>
        <begin position="5"/>
        <end position="25"/>
    </location>
</feature>
<evidence type="ECO:0000256" key="1">
    <source>
        <dbReference type="SAM" id="Phobius"/>
    </source>
</evidence>
<evidence type="ECO:0000313" key="2">
    <source>
        <dbReference type="EMBL" id="QDQ41614.1"/>
    </source>
</evidence>
<dbReference type="Proteomes" id="UP000315925">
    <property type="component" value="Chromosome"/>
</dbReference>
<accession>A0A516TKA9</accession>
<proteinExistence type="predicted"/>
<protein>
    <submittedName>
        <fullName evidence="2">Uncharacterized protein</fullName>
    </submittedName>
</protein>
<keyword evidence="1" id="KW-1133">Transmembrane helix</keyword>
<organism evidence="2 3">
    <name type="scientific">Methylacidiphilum kamchatkense Kam1</name>
    <dbReference type="NCBI Taxonomy" id="1202785"/>
    <lineage>
        <taxon>Bacteria</taxon>
        <taxon>Pseudomonadati</taxon>
        <taxon>Verrucomicrobiota</taxon>
        <taxon>Methylacidiphilae</taxon>
        <taxon>Methylacidiphilales</taxon>
        <taxon>Methylacidiphilaceae</taxon>
        <taxon>Methylacidiphilum (ex Ratnadevi et al. 2023)</taxon>
    </lineage>
</organism>
<sequence>MIARIVWVLGIFLCFLLGWFVYVIIPSQVLDPSPEGEETPRLILGLWKLDSKYTELMAVQAVIRR</sequence>
<evidence type="ECO:0000313" key="3">
    <source>
        <dbReference type="Proteomes" id="UP000315925"/>
    </source>
</evidence>
<gene>
    <name evidence="2" type="ORF">kam1_363</name>
</gene>
<keyword evidence="1" id="KW-0812">Transmembrane</keyword>
<name>A0A516TKA9_9BACT</name>
<dbReference type="EMBL" id="CP037899">
    <property type="protein sequence ID" value="QDQ41614.1"/>
    <property type="molecule type" value="Genomic_DNA"/>
</dbReference>
<keyword evidence="1" id="KW-0472">Membrane</keyword>